<keyword evidence="3" id="KW-1185">Reference proteome</keyword>
<dbReference type="STRING" id="195522.BD01_2254"/>
<dbReference type="AlphaFoldDB" id="W8NXC1"/>
<dbReference type="HOGENOM" id="CLU_1084249_0_0_2"/>
<dbReference type="GeneID" id="24958130"/>
<evidence type="ECO:0000313" key="3">
    <source>
        <dbReference type="Proteomes" id="UP000019434"/>
    </source>
</evidence>
<keyword evidence="1" id="KW-0472">Membrane</keyword>
<feature type="transmembrane region" description="Helical" evidence="1">
    <location>
        <begin position="7"/>
        <end position="24"/>
    </location>
</feature>
<dbReference type="Proteomes" id="UP000019434">
    <property type="component" value="Chromosome"/>
</dbReference>
<keyword evidence="1" id="KW-0812">Transmembrane</keyword>
<name>W8NXC1_9EURY</name>
<dbReference type="KEGG" id="tnu:BD01_2254"/>
<reference evidence="2 3" key="1">
    <citation type="submission" date="2014-02" db="EMBL/GenBank/DDBJ databases">
        <title>Genome Sequence of an Hyperthermophilic Archaeon, Thermococcus nautili 30-1, producing viral vesicles.</title>
        <authorList>
            <person name="Oberto J."/>
            <person name="Gaudin M."/>
            <person name="Cossu M."/>
            <person name="Gorlas A."/>
            <person name="Slesarev A."/>
            <person name="Marguet E."/>
            <person name="Forterre P."/>
        </authorList>
    </citation>
    <scope>NUCLEOTIDE SEQUENCE [LARGE SCALE GENOMIC DNA]</scope>
    <source>
        <strain evidence="2 3">30-1</strain>
    </source>
</reference>
<dbReference type="EMBL" id="CP007264">
    <property type="protein sequence ID" value="AHL23842.1"/>
    <property type="molecule type" value="Genomic_DNA"/>
</dbReference>
<organism evidence="2 3">
    <name type="scientific">Thermococcus nautili</name>
    <dbReference type="NCBI Taxonomy" id="195522"/>
    <lineage>
        <taxon>Archaea</taxon>
        <taxon>Methanobacteriati</taxon>
        <taxon>Methanobacteriota</taxon>
        <taxon>Thermococci</taxon>
        <taxon>Thermococcales</taxon>
        <taxon>Thermococcaceae</taxon>
        <taxon>Thermococcus</taxon>
    </lineage>
</organism>
<dbReference type="RefSeq" id="WP_042693000.1">
    <property type="nucleotide sequence ID" value="NZ_CP007264.1"/>
</dbReference>
<evidence type="ECO:0000256" key="1">
    <source>
        <dbReference type="SAM" id="Phobius"/>
    </source>
</evidence>
<protein>
    <submittedName>
        <fullName evidence="2">Uncharacterized protein</fullName>
    </submittedName>
</protein>
<gene>
    <name evidence="2" type="ORF">BD01_2254</name>
</gene>
<keyword evidence="1" id="KW-1133">Transmembrane helix</keyword>
<evidence type="ECO:0000313" key="2">
    <source>
        <dbReference type="EMBL" id="AHL23842.1"/>
    </source>
</evidence>
<accession>W8NXC1</accession>
<dbReference type="OrthoDB" id="98005at2157"/>
<sequence>MKGKYRILAIIVIALIAVGVVNYLPKGGEMGQEEESVKPVEKPALWGLTDPPLLENVSWERNGNVEVTTLPRNLTGKLEEQLRALGYYPVYANWSDCRWTIWDGRRAYYVGETEGGILVARGELKAVVEWVNETSKCGKPGWKTTVIGPSPQKALSYTASLIGDALEKDGVIVVPSEWNGKIPWNLANYSLEAGKVKILILIYATDEQLEYARSLLEGKTLCISALSYRALVVLDGPTGDISRAYDSIESVANTRGASCG</sequence>
<proteinExistence type="predicted"/>